<dbReference type="Pfam" id="PF01844">
    <property type="entry name" value="HNH"/>
    <property type="match status" value="1"/>
</dbReference>
<dbReference type="SMART" id="SM00507">
    <property type="entry name" value="HNHc"/>
    <property type="match status" value="1"/>
</dbReference>
<keyword evidence="2" id="KW-0255">Endonuclease</keyword>
<dbReference type="GO" id="GO:0004519">
    <property type="term" value="F:endonuclease activity"/>
    <property type="evidence" value="ECO:0007669"/>
    <property type="project" value="UniProtKB-KW"/>
</dbReference>
<dbReference type="AlphaFoldDB" id="A0A1G5XGN9"/>
<dbReference type="NCBIfam" id="NF040563">
    <property type="entry name" value="guided_IscB"/>
    <property type="match status" value="1"/>
</dbReference>
<keyword evidence="3" id="KW-1185">Reference proteome</keyword>
<dbReference type="InterPro" id="IPR003615">
    <property type="entry name" value="HNH_nuc"/>
</dbReference>
<dbReference type="InterPro" id="IPR025938">
    <property type="entry name" value="RRXRR_dom"/>
</dbReference>
<sequence>MFVYVLNMHGEPLMPCKPRKARILLKEKKAKVVNRTPFTIQLLYGSYGHKQPVNLGVDAGSKYVGLSATTTNKELFKATVELRRDIPKLLENRSILRRNRRTRKLRYRPPRFKNRGKKGKLAPSIQHKIDCHLTIIKRVCNIIPIQNIIVETAEFDTHKLKNPNVQGVEYQNGEGKDFYNVKQAVLSRDKYTCQICGKKQVKFEAHHIIPKSQGGSNRMENLTTLCSECHHKVHNGELKFNKKVTRFNHTSHMNIIRKRLMELLKKEFDNVHETFGYLTKYNREKLGIPKSHCNDAFIISHNPQAEQSSIEYLFKKVRRHNRQIHKAKPSKGGKRRKNQSHYIINDFRRYDKVMYNGIECFITGKRSNGYFQLKSFDGTVISQSTNSKKLKLLEPIKGWLVDWRWTIPPRPKEIKVSLPN</sequence>
<evidence type="ECO:0000259" key="1">
    <source>
        <dbReference type="SMART" id="SM00507"/>
    </source>
</evidence>
<reference evidence="2 3" key="1">
    <citation type="submission" date="2016-10" db="EMBL/GenBank/DDBJ databases">
        <authorList>
            <person name="Varghese N."/>
            <person name="Submissions S."/>
        </authorList>
    </citation>
    <scope>NUCLEOTIDE SEQUENCE [LARGE SCALE GENOMIC DNA]</scope>
    <source>
        <strain evidence="2 3">DSM 16643</strain>
    </source>
</reference>
<keyword evidence="2" id="KW-0540">Nuclease</keyword>
<evidence type="ECO:0000313" key="3">
    <source>
        <dbReference type="Proteomes" id="UP000323439"/>
    </source>
</evidence>
<feature type="domain" description="HNH nuclease" evidence="1">
    <location>
        <begin position="180"/>
        <end position="231"/>
    </location>
</feature>
<dbReference type="InterPro" id="IPR047693">
    <property type="entry name" value="RNA-guided_IscB-like"/>
</dbReference>
<name>A0A1G5XGN9_9EURY</name>
<dbReference type="CDD" id="cd00085">
    <property type="entry name" value="HNHc"/>
    <property type="match status" value="1"/>
</dbReference>
<dbReference type="InterPro" id="IPR052892">
    <property type="entry name" value="NA-targeting_endonuclease"/>
</dbReference>
<dbReference type="Proteomes" id="UP000323439">
    <property type="component" value="Unassembled WGS sequence"/>
</dbReference>
<dbReference type="GO" id="GO:0008270">
    <property type="term" value="F:zinc ion binding"/>
    <property type="evidence" value="ECO:0007669"/>
    <property type="project" value="InterPro"/>
</dbReference>
<keyword evidence="2" id="KW-0378">Hydrolase</keyword>
<dbReference type="Pfam" id="PF14239">
    <property type="entry name" value="RRXRR"/>
    <property type="match status" value="1"/>
</dbReference>
<dbReference type="PANTHER" id="PTHR33877:SF2">
    <property type="entry name" value="OS07G0170200 PROTEIN"/>
    <property type="match status" value="1"/>
</dbReference>
<accession>A0A1G5XGN9</accession>
<dbReference type="EMBL" id="FMXB01000023">
    <property type="protein sequence ID" value="SDA69390.1"/>
    <property type="molecule type" value="Genomic_DNA"/>
</dbReference>
<dbReference type="Gene3D" id="1.10.30.50">
    <property type="match status" value="1"/>
</dbReference>
<dbReference type="RefSeq" id="WP_149732701.1">
    <property type="nucleotide sequence ID" value="NZ_FMXB01000023.1"/>
</dbReference>
<dbReference type="InterPro" id="IPR002711">
    <property type="entry name" value="HNH"/>
</dbReference>
<proteinExistence type="predicted"/>
<organism evidence="2 3">
    <name type="scientific">Methanobrevibacter millerae</name>
    <dbReference type="NCBI Taxonomy" id="230361"/>
    <lineage>
        <taxon>Archaea</taxon>
        <taxon>Methanobacteriati</taxon>
        <taxon>Methanobacteriota</taxon>
        <taxon>Methanomada group</taxon>
        <taxon>Methanobacteria</taxon>
        <taxon>Methanobacteriales</taxon>
        <taxon>Methanobacteriaceae</taxon>
        <taxon>Methanobrevibacter</taxon>
    </lineage>
</organism>
<gene>
    <name evidence="2" type="ORF">SAMN02910315_02221</name>
</gene>
<dbReference type="OrthoDB" id="11472at2157"/>
<dbReference type="PANTHER" id="PTHR33877">
    <property type="entry name" value="SLL1193 PROTEIN"/>
    <property type="match status" value="1"/>
</dbReference>
<evidence type="ECO:0000313" key="2">
    <source>
        <dbReference type="EMBL" id="SDA69390.1"/>
    </source>
</evidence>
<dbReference type="GO" id="GO:0003676">
    <property type="term" value="F:nucleic acid binding"/>
    <property type="evidence" value="ECO:0007669"/>
    <property type="project" value="InterPro"/>
</dbReference>
<protein>
    <submittedName>
        <fullName evidence="2">HNH endonuclease</fullName>
    </submittedName>
</protein>